<evidence type="ECO:0000313" key="4">
    <source>
        <dbReference type="RefSeq" id="XP_035549728.1"/>
    </source>
</evidence>
<feature type="region of interest" description="Disordered" evidence="1">
    <location>
        <begin position="107"/>
        <end position="128"/>
    </location>
</feature>
<dbReference type="KEGG" id="jre:118349420"/>
<accession>A0A6P9F191</accession>
<dbReference type="FunCoup" id="A0A6P9F191">
    <property type="interactions" value="909"/>
</dbReference>
<dbReference type="InterPro" id="IPR013177">
    <property type="entry name" value="Ribosomal_mS38_C"/>
</dbReference>
<dbReference type="RefSeq" id="XP_035549728.1">
    <property type="nucleotide sequence ID" value="XM_035693835.1"/>
</dbReference>
<protein>
    <submittedName>
        <fullName evidence="4">Uncharacterized protein LOC118349420</fullName>
    </submittedName>
</protein>
<dbReference type="PANTHER" id="PTHR32035">
    <property type="entry name" value="AURORA KINASE A-INTERACTING PROTEIN"/>
    <property type="match status" value="1"/>
</dbReference>
<dbReference type="GeneID" id="118349420"/>
<evidence type="ECO:0000313" key="3">
    <source>
        <dbReference type="Proteomes" id="UP000235220"/>
    </source>
</evidence>
<organism evidence="3 4">
    <name type="scientific">Juglans regia</name>
    <name type="common">English walnut</name>
    <dbReference type="NCBI Taxonomy" id="51240"/>
    <lineage>
        <taxon>Eukaryota</taxon>
        <taxon>Viridiplantae</taxon>
        <taxon>Streptophyta</taxon>
        <taxon>Embryophyta</taxon>
        <taxon>Tracheophyta</taxon>
        <taxon>Spermatophyta</taxon>
        <taxon>Magnoliopsida</taxon>
        <taxon>eudicotyledons</taxon>
        <taxon>Gunneridae</taxon>
        <taxon>Pentapetalae</taxon>
        <taxon>rosids</taxon>
        <taxon>fabids</taxon>
        <taxon>Fagales</taxon>
        <taxon>Juglandaceae</taxon>
        <taxon>Juglans</taxon>
    </lineage>
</organism>
<dbReference type="PANTHER" id="PTHR32035:SF11">
    <property type="entry name" value="SMALL RIBOSOMAL SUBUNIT PROTEIN MS38"/>
    <property type="match status" value="1"/>
</dbReference>
<keyword evidence="3" id="KW-1185">Reference proteome</keyword>
<dbReference type="InParanoid" id="A0A6P9F191"/>
<evidence type="ECO:0000259" key="2">
    <source>
        <dbReference type="SMART" id="SM01155"/>
    </source>
</evidence>
<dbReference type="OrthoDB" id="1932216at2759"/>
<reference evidence="4" key="1">
    <citation type="submission" date="2025-08" db="UniProtKB">
        <authorList>
            <consortium name="RefSeq"/>
        </authorList>
    </citation>
    <scope>IDENTIFICATION</scope>
    <source>
        <tissue evidence="4">Leaves</tissue>
    </source>
</reference>
<evidence type="ECO:0000256" key="1">
    <source>
        <dbReference type="SAM" id="MobiDB-lite"/>
    </source>
</evidence>
<dbReference type="AlphaFoldDB" id="A0A6P9F191"/>
<feature type="domain" description="Ribosomal protein mS38 C-terminal" evidence="2">
    <location>
        <begin position="100"/>
        <end position="127"/>
    </location>
</feature>
<dbReference type="Proteomes" id="UP000235220">
    <property type="component" value="Chromosome 1"/>
</dbReference>
<proteinExistence type="predicted"/>
<name>A0A6P9F191_JUGRE</name>
<sequence length="128" mass="14469">MASGFHKLLRRSPAARFIAALQNPHAPNPTASLIFSQTRIEPTDPTPFLGSSKAENLTDSEFSRIYPSFPFGFYLNPICSCLSVPSEAEDAVLGDCGTVWADSVKKKRKRKMNKHKYQKLRKRLRRQT</sequence>
<gene>
    <name evidence="4" type="primary">LOC118349420</name>
</gene>
<dbReference type="SMART" id="SM01155">
    <property type="entry name" value="DUF1713"/>
    <property type="match status" value="1"/>
</dbReference>
<dbReference type="Pfam" id="PF08213">
    <property type="entry name" value="COX24_C"/>
    <property type="match status" value="1"/>
</dbReference>